<sequence length="60" mass="6964">MVTDDIDKNKTNLKEKKKDKLESIINQKLLASSCISKKRYNKPPEIKRLNSIISNHVLIK</sequence>
<gene>
    <name evidence="1" type="ORF">HYN56_03105</name>
</gene>
<reference evidence="1 2" key="1">
    <citation type="submission" date="2018-05" db="EMBL/GenBank/DDBJ databases">
        <title>Genome sequencing of Flavobacterium sp. HYN0056.</title>
        <authorList>
            <person name="Yi H."/>
            <person name="Baek C."/>
        </authorList>
    </citation>
    <scope>NUCLEOTIDE SEQUENCE [LARGE SCALE GENOMIC DNA]</scope>
    <source>
        <strain evidence="1 2">HYN0056</strain>
    </source>
</reference>
<dbReference type="Proteomes" id="UP000245250">
    <property type="component" value="Chromosome"/>
</dbReference>
<proteinExistence type="predicted"/>
<evidence type="ECO:0000313" key="2">
    <source>
        <dbReference type="Proteomes" id="UP000245250"/>
    </source>
</evidence>
<organism evidence="1 2">
    <name type="scientific">Flavobacterium crocinum</name>
    <dbReference type="NCBI Taxonomy" id="2183896"/>
    <lineage>
        <taxon>Bacteria</taxon>
        <taxon>Pseudomonadati</taxon>
        <taxon>Bacteroidota</taxon>
        <taxon>Flavobacteriia</taxon>
        <taxon>Flavobacteriales</taxon>
        <taxon>Flavobacteriaceae</taxon>
        <taxon>Flavobacterium</taxon>
    </lineage>
</organism>
<evidence type="ECO:0000313" key="1">
    <source>
        <dbReference type="EMBL" id="AWK03261.1"/>
    </source>
</evidence>
<name>A0A2S1YGV1_9FLAO</name>
<dbReference type="EMBL" id="CP029255">
    <property type="protein sequence ID" value="AWK03261.1"/>
    <property type="molecule type" value="Genomic_DNA"/>
</dbReference>
<dbReference type="KEGG" id="fcr:HYN56_03105"/>
<keyword evidence="2" id="KW-1185">Reference proteome</keyword>
<accession>A0A2S1YGV1</accession>
<protein>
    <submittedName>
        <fullName evidence="1">Uncharacterized protein</fullName>
    </submittedName>
</protein>
<dbReference type="AlphaFoldDB" id="A0A2S1YGV1"/>